<name>A0A1F7JJN7_9BACT</name>
<evidence type="ECO:0000256" key="1">
    <source>
        <dbReference type="ARBA" id="ARBA00022723"/>
    </source>
</evidence>
<dbReference type="InterPro" id="IPR000923">
    <property type="entry name" value="BlueCu_1"/>
</dbReference>
<dbReference type="GO" id="GO:0009055">
    <property type="term" value="F:electron transfer activity"/>
    <property type="evidence" value="ECO:0007669"/>
    <property type="project" value="InterPro"/>
</dbReference>
<dbReference type="PANTHER" id="PTHR38439">
    <property type="entry name" value="AURACYANIN-B"/>
    <property type="match status" value="1"/>
</dbReference>
<dbReference type="Proteomes" id="UP000176376">
    <property type="component" value="Unassembled WGS sequence"/>
</dbReference>
<gene>
    <name evidence="4" type="ORF">A3J15_03875</name>
</gene>
<dbReference type="EMBL" id="MGAY01000052">
    <property type="protein sequence ID" value="OGK55811.1"/>
    <property type="molecule type" value="Genomic_DNA"/>
</dbReference>
<dbReference type="InterPro" id="IPR050845">
    <property type="entry name" value="Cu-binding_ET"/>
</dbReference>
<evidence type="ECO:0000313" key="4">
    <source>
        <dbReference type="EMBL" id="OGK55811.1"/>
    </source>
</evidence>
<proteinExistence type="predicted"/>
<dbReference type="AlphaFoldDB" id="A0A1F7JJN7"/>
<dbReference type="Gene3D" id="2.60.40.420">
    <property type="entry name" value="Cupredoxins - blue copper proteins"/>
    <property type="match status" value="1"/>
</dbReference>
<dbReference type="PANTHER" id="PTHR38439:SF3">
    <property type="entry name" value="COPPER-RESISTANT CUPROPROTEIN COPI"/>
    <property type="match status" value="1"/>
</dbReference>
<dbReference type="Pfam" id="PF00127">
    <property type="entry name" value="Copper-bind"/>
    <property type="match status" value="1"/>
</dbReference>
<evidence type="ECO:0000313" key="5">
    <source>
        <dbReference type="Proteomes" id="UP000176376"/>
    </source>
</evidence>
<keyword evidence="1" id="KW-0479">Metal-binding</keyword>
<sequence>MNNKMMMGLIGLVLLVILGGFVYMNMKSGSVEDVVVTPTTDIGQQPVVITEEPTMTIDETTQSVTNDQTVKEFNVDGSNFKFSVAEMKVNKGDTVKVTFNNVEGMHDWVVDEFNARTKQIQAGELETITFVADQTGTFEYYCSVGKHRQMGMVGNLIVE</sequence>
<evidence type="ECO:0000259" key="3">
    <source>
        <dbReference type="Pfam" id="PF00127"/>
    </source>
</evidence>
<reference evidence="4 5" key="1">
    <citation type="journal article" date="2016" name="Nat. Commun.">
        <title>Thousands of microbial genomes shed light on interconnected biogeochemical processes in an aquifer system.</title>
        <authorList>
            <person name="Anantharaman K."/>
            <person name="Brown C.T."/>
            <person name="Hug L.A."/>
            <person name="Sharon I."/>
            <person name="Castelle C.J."/>
            <person name="Probst A.J."/>
            <person name="Thomas B.C."/>
            <person name="Singh A."/>
            <person name="Wilkins M.J."/>
            <person name="Karaoz U."/>
            <person name="Brodie E.L."/>
            <person name="Williams K.H."/>
            <person name="Hubbard S.S."/>
            <person name="Banfield J.F."/>
        </authorList>
    </citation>
    <scope>NUCLEOTIDE SEQUENCE [LARGE SCALE GENOMIC DNA]</scope>
</reference>
<accession>A0A1F7JJN7</accession>
<dbReference type="InterPro" id="IPR033138">
    <property type="entry name" value="Cu_oxidase_CS"/>
</dbReference>
<dbReference type="STRING" id="1802074.A3J15_03875"/>
<protein>
    <recommendedName>
        <fullName evidence="3">Blue (type 1) copper domain-containing protein</fullName>
    </recommendedName>
</protein>
<comment type="caution">
    <text evidence="4">The sequence shown here is derived from an EMBL/GenBank/DDBJ whole genome shotgun (WGS) entry which is preliminary data.</text>
</comment>
<organism evidence="4 5">
    <name type="scientific">Candidatus Roizmanbacteria bacterium RIFCSPLOWO2_02_FULL_38_10</name>
    <dbReference type="NCBI Taxonomy" id="1802074"/>
    <lineage>
        <taxon>Bacteria</taxon>
        <taxon>Candidatus Roizmaniibacteriota</taxon>
    </lineage>
</organism>
<dbReference type="InterPro" id="IPR008972">
    <property type="entry name" value="Cupredoxin"/>
</dbReference>
<dbReference type="PROSITE" id="PS00079">
    <property type="entry name" value="MULTICOPPER_OXIDASE1"/>
    <property type="match status" value="1"/>
</dbReference>
<dbReference type="GO" id="GO:0005507">
    <property type="term" value="F:copper ion binding"/>
    <property type="evidence" value="ECO:0007669"/>
    <property type="project" value="InterPro"/>
</dbReference>
<feature type="domain" description="Blue (type 1) copper" evidence="3">
    <location>
        <begin position="73"/>
        <end position="159"/>
    </location>
</feature>
<evidence type="ECO:0000256" key="2">
    <source>
        <dbReference type="ARBA" id="ARBA00023008"/>
    </source>
</evidence>
<dbReference type="SUPFAM" id="SSF49503">
    <property type="entry name" value="Cupredoxins"/>
    <property type="match status" value="1"/>
</dbReference>
<keyword evidence="2" id="KW-0186">Copper</keyword>